<evidence type="ECO:0000313" key="2">
    <source>
        <dbReference type="EMBL" id="GAF91975.1"/>
    </source>
</evidence>
<dbReference type="GO" id="GO:0005524">
    <property type="term" value="F:ATP binding"/>
    <property type="evidence" value="ECO:0007669"/>
    <property type="project" value="InterPro"/>
</dbReference>
<dbReference type="GO" id="GO:0006310">
    <property type="term" value="P:DNA recombination"/>
    <property type="evidence" value="ECO:0007669"/>
    <property type="project" value="InterPro"/>
</dbReference>
<accession>X0UU77</accession>
<dbReference type="PANTHER" id="PTHR42848:SF1">
    <property type="entry name" value="HOLLIDAY JUNCTION BRANCH MIGRATION COMPLEX SUBUNIT RUVB"/>
    <property type="match status" value="1"/>
</dbReference>
<dbReference type="InterPro" id="IPR036390">
    <property type="entry name" value="WH_DNA-bd_sf"/>
</dbReference>
<dbReference type="AlphaFoldDB" id="X0UU77"/>
<dbReference type="Gene3D" id="1.10.10.10">
    <property type="entry name" value="Winged helix-like DNA-binding domain superfamily/Winged helix DNA-binding domain"/>
    <property type="match status" value="1"/>
</dbReference>
<protein>
    <recommendedName>
        <fullName evidence="1">RuvB winged helix C-terminal domain-containing protein</fullName>
    </recommendedName>
</protein>
<dbReference type="SUPFAM" id="SSF46785">
    <property type="entry name" value="Winged helix' DNA-binding domain"/>
    <property type="match status" value="1"/>
</dbReference>
<dbReference type="InterPro" id="IPR036388">
    <property type="entry name" value="WH-like_DNA-bd_sf"/>
</dbReference>
<dbReference type="GO" id="GO:0006281">
    <property type="term" value="P:DNA repair"/>
    <property type="evidence" value="ECO:0007669"/>
    <property type="project" value="InterPro"/>
</dbReference>
<dbReference type="Pfam" id="PF05491">
    <property type="entry name" value="WHD_RuvB"/>
    <property type="match status" value="1"/>
</dbReference>
<name>X0UU77_9ZZZZ</name>
<feature type="non-terminal residue" evidence="2">
    <location>
        <position position="1"/>
    </location>
</feature>
<dbReference type="InterPro" id="IPR004605">
    <property type="entry name" value="DNA_helicase_Holl-junc_RuvB"/>
</dbReference>
<evidence type="ECO:0000259" key="1">
    <source>
        <dbReference type="Pfam" id="PF05491"/>
    </source>
</evidence>
<dbReference type="InterPro" id="IPR008823">
    <property type="entry name" value="RuvB_wg_C"/>
</dbReference>
<gene>
    <name evidence="2" type="ORF">S01H1_27717</name>
</gene>
<dbReference type="GO" id="GO:0003677">
    <property type="term" value="F:DNA binding"/>
    <property type="evidence" value="ECO:0007669"/>
    <property type="project" value="InterPro"/>
</dbReference>
<sequence>LRALVNTYDGGPAGIDAIAATLGEERDTLEDVVEPYLLQIGFLRRTKRGREITKQACDHLGLKYHKTRPTTDQPALFEKQQ</sequence>
<comment type="caution">
    <text evidence="2">The sequence shown here is derived from an EMBL/GenBank/DDBJ whole genome shotgun (WGS) entry which is preliminary data.</text>
</comment>
<feature type="domain" description="RuvB winged helix C-terminal" evidence="1">
    <location>
        <begin position="1"/>
        <end position="60"/>
    </location>
</feature>
<reference evidence="2" key="1">
    <citation type="journal article" date="2014" name="Front. Microbiol.">
        <title>High frequency of phylogenetically diverse reductive dehalogenase-homologous genes in deep subseafloor sedimentary metagenomes.</title>
        <authorList>
            <person name="Kawai M."/>
            <person name="Futagami T."/>
            <person name="Toyoda A."/>
            <person name="Takaki Y."/>
            <person name="Nishi S."/>
            <person name="Hori S."/>
            <person name="Arai W."/>
            <person name="Tsubouchi T."/>
            <person name="Morono Y."/>
            <person name="Uchiyama I."/>
            <person name="Ito T."/>
            <person name="Fujiyama A."/>
            <person name="Inagaki F."/>
            <person name="Takami H."/>
        </authorList>
    </citation>
    <scope>NUCLEOTIDE SEQUENCE</scope>
    <source>
        <strain evidence="2">Expedition CK06-06</strain>
    </source>
</reference>
<proteinExistence type="predicted"/>
<dbReference type="GO" id="GO:0009378">
    <property type="term" value="F:four-way junction helicase activity"/>
    <property type="evidence" value="ECO:0007669"/>
    <property type="project" value="InterPro"/>
</dbReference>
<organism evidence="2">
    <name type="scientific">marine sediment metagenome</name>
    <dbReference type="NCBI Taxonomy" id="412755"/>
    <lineage>
        <taxon>unclassified sequences</taxon>
        <taxon>metagenomes</taxon>
        <taxon>ecological metagenomes</taxon>
    </lineage>
</organism>
<dbReference type="PANTHER" id="PTHR42848">
    <property type="match status" value="1"/>
</dbReference>
<dbReference type="EMBL" id="BARS01016899">
    <property type="protein sequence ID" value="GAF91975.1"/>
    <property type="molecule type" value="Genomic_DNA"/>
</dbReference>